<dbReference type="InterPro" id="IPR038456">
    <property type="entry name" value="Macin_sf"/>
</dbReference>
<dbReference type="GO" id="GO:0006952">
    <property type="term" value="P:defense response"/>
    <property type="evidence" value="ECO:0007669"/>
    <property type="project" value="InterPro"/>
</dbReference>
<reference evidence="5" key="2">
    <citation type="submission" date="2020-11" db="EMBL/GenBank/DDBJ databases">
        <authorList>
            <person name="McCartney M.A."/>
            <person name="Auch B."/>
            <person name="Kono T."/>
            <person name="Mallez S."/>
            <person name="Becker A."/>
            <person name="Gohl D.M."/>
            <person name="Silverstein K.A.T."/>
            <person name="Koren S."/>
            <person name="Bechman K.B."/>
            <person name="Herman A."/>
            <person name="Abrahante J.E."/>
            <person name="Garbe J."/>
        </authorList>
    </citation>
    <scope>NUCLEOTIDE SEQUENCE</scope>
    <source>
        <strain evidence="5">Duluth1</strain>
        <tissue evidence="5">Whole animal</tissue>
    </source>
</reference>
<evidence type="ECO:0000256" key="1">
    <source>
        <dbReference type="ARBA" id="ARBA00004613"/>
    </source>
</evidence>
<dbReference type="Pfam" id="PF14865">
    <property type="entry name" value="Macin"/>
    <property type="match status" value="1"/>
</dbReference>
<comment type="similarity">
    <text evidence="2">Belongs to the macin family.</text>
</comment>
<protein>
    <submittedName>
        <fullName evidence="5">Uncharacterized protein</fullName>
    </submittedName>
</protein>
<accession>A0A9D4BK25</accession>
<comment type="caution">
    <text evidence="5">The sequence shown here is derived from an EMBL/GenBank/DDBJ whole genome shotgun (WGS) entry which is preliminary data.</text>
</comment>
<evidence type="ECO:0000313" key="5">
    <source>
        <dbReference type="EMBL" id="KAH3696188.1"/>
    </source>
</evidence>
<dbReference type="GO" id="GO:0005576">
    <property type="term" value="C:extracellular region"/>
    <property type="evidence" value="ECO:0007669"/>
    <property type="project" value="UniProtKB-SubCell"/>
</dbReference>
<evidence type="ECO:0000313" key="6">
    <source>
        <dbReference type="Proteomes" id="UP000828390"/>
    </source>
</evidence>
<gene>
    <name evidence="5" type="ORF">DPMN_083653</name>
</gene>
<reference evidence="5" key="1">
    <citation type="journal article" date="2019" name="bioRxiv">
        <title>The Genome of the Zebra Mussel, Dreissena polymorpha: A Resource for Invasive Species Research.</title>
        <authorList>
            <person name="McCartney M.A."/>
            <person name="Auch B."/>
            <person name="Kono T."/>
            <person name="Mallez S."/>
            <person name="Zhang Y."/>
            <person name="Obille A."/>
            <person name="Becker A."/>
            <person name="Abrahante J.E."/>
            <person name="Garbe J."/>
            <person name="Badalamenti J.P."/>
            <person name="Herman A."/>
            <person name="Mangelson H."/>
            <person name="Liachko I."/>
            <person name="Sullivan S."/>
            <person name="Sone E.D."/>
            <person name="Koren S."/>
            <person name="Silverstein K.A.T."/>
            <person name="Beckman K.B."/>
            <person name="Gohl D.M."/>
        </authorList>
    </citation>
    <scope>NUCLEOTIDE SEQUENCE</scope>
    <source>
        <strain evidence="5">Duluth1</strain>
        <tissue evidence="5">Whole animal</tissue>
    </source>
</reference>
<keyword evidence="3" id="KW-0964">Secreted</keyword>
<dbReference type="EMBL" id="JAIWYP010000016">
    <property type="protein sequence ID" value="KAH3696188.1"/>
    <property type="molecule type" value="Genomic_DNA"/>
</dbReference>
<dbReference type="InterPro" id="IPR029230">
    <property type="entry name" value="Macin"/>
</dbReference>
<keyword evidence="4" id="KW-1015">Disulfide bond</keyword>
<proteinExistence type="inferred from homology"/>
<evidence type="ECO:0000256" key="2">
    <source>
        <dbReference type="ARBA" id="ARBA00010366"/>
    </source>
</evidence>
<comment type="subcellular location">
    <subcellularLocation>
        <location evidence="1">Secreted</location>
    </subcellularLocation>
</comment>
<organism evidence="5 6">
    <name type="scientific">Dreissena polymorpha</name>
    <name type="common">Zebra mussel</name>
    <name type="synonym">Mytilus polymorpha</name>
    <dbReference type="NCBI Taxonomy" id="45954"/>
    <lineage>
        <taxon>Eukaryota</taxon>
        <taxon>Metazoa</taxon>
        <taxon>Spiralia</taxon>
        <taxon>Lophotrochozoa</taxon>
        <taxon>Mollusca</taxon>
        <taxon>Bivalvia</taxon>
        <taxon>Autobranchia</taxon>
        <taxon>Heteroconchia</taxon>
        <taxon>Euheterodonta</taxon>
        <taxon>Imparidentia</taxon>
        <taxon>Neoheterodontei</taxon>
        <taxon>Myida</taxon>
        <taxon>Dreissenoidea</taxon>
        <taxon>Dreissenidae</taxon>
        <taxon>Dreissena</taxon>
    </lineage>
</organism>
<evidence type="ECO:0000256" key="3">
    <source>
        <dbReference type="ARBA" id="ARBA00022525"/>
    </source>
</evidence>
<dbReference type="Proteomes" id="UP000828390">
    <property type="component" value="Unassembled WGS sequence"/>
</dbReference>
<keyword evidence="6" id="KW-1185">Reference proteome</keyword>
<sequence length="82" mass="8765">MSTPKESSAESEASGGKQGVLKDCYDQWSRCSTWSSALTGKAWATCDDQCKSKGKDGGTCVEVDATCPVSKKALQCQCYNNK</sequence>
<dbReference type="Gene3D" id="3.30.30.100">
    <property type="match status" value="1"/>
</dbReference>
<evidence type="ECO:0000256" key="4">
    <source>
        <dbReference type="ARBA" id="ARBA00023157"/>
    </source>
</evidence>
<name>A0A9D4BK25_DREPO</name>
<dbReference type="AlphaFoldDB" id="A0A9D4BK25"/>